<dbReference type="RefSeq" id="WP_014546672.1">
    <property type="nucleotide sequence ID" value="NZ_CACZDK010000002.1"/>
</dbReference>
<dbReference type="PROSITE" id="PS50075">
    <property type="entry name" value="CARRIER"/>
    <property type="match status" value="1"/>
</dbReference>
<keyword evidence="3" id="KW-0443">Lipid metabolism</keyword>
<reference evidence="7 8" key="1">
    <citation type="submission" date="2017-08" db="EMBL/GenBank/DDBJ databases">
        <authorList>
            <person name="de Groot N.N."/>
        </authorList>
    </citation>
    <scope>NUCLEOTIDE SEQUENCE [LARGE SCALE GENOMIC DNA]</scope>
    <source>
        <strain evidence="7 8">HM2</strain>
    </source>
</reference>
<dbReference type="AlphaFoldDB" id="A0A380S989"/>
<sequence>MNEEIFKKVTDVIVAKLEVKAEDVKPESEFGNDLGADSLDRVELVMALEDEFDVEILDSDAEKFQKVSDVVAFLEAHKK</sequence>
<evidence type="ECO:0000313" key="7">
    <source>
        <dbReference type="EMBL" id="SUQ25796.1"/>
    </source>
</evidence>
<dbReference type="UniPathway" id="UPA00094"/>
<dbReference type="NCBIfam" id="NF002150">
    <property type="entry name" value="PRK00982.1-4"/>
    <property type="match status" value="1"/>
</dbReference>
<evidence type="ECO:0000256" key="1">
    <source>
        <dbReference type="ARBA" id="ARBA00022450"/>
    </source>
</evidence>
<comment type="similarity">
    <text evidence="3">Belongs to the acyl carrier protein (ACP) family.</text>
</comment>
<keyword evidence="3" id="KW-0444">Lipid biosynthesis</keyword>
<evidence type="ECO:0000256" key="4">
    <source>
        <dbReference type="NCBIfam" id="TIGR00517"/>
    </source>
</evidence>
<dbReference type="Pfam" id="PF00550">
    <property type="entry name" value="PP-binding"/>
    <property type="match status" value="1"/>
</dbReference>
<dbReference type="InterPro" id="IPR003231">
    <property type="entry name" value="ACP"/>
</dbReference>
<dbReference type="NCBIfam" id="TIGR00517">
    <property type="entry name" value="acyl_carrier"/>
    <property type="match status" value="1"/>
</dbReference>
<dbReference type="NCBIfam" id="NF002148">
    <property type="entry name" value="PRK00982.1-2"/>
    <property type="match status" value="1"/>
</dbReference>
<keyword evidence="1 3" id="KW-0596">Phosphopantetheine</keyword>
<dbReference type="InterPro" id="IPR036736">
    <property type="entry name" value="ACP-like_sf"/>
</dbReference>
<feature type="modified residue" description="O-(pantetheine 4'-phosphoryl)serine" evidence="3">
    <location>
        <position position="38"/>
    </location>
</feature>
<evidence type="ECO:0000259" key="6">
    <source>
        <dbReference type="PROSITE" id="PS50075"/>
    </source>
</evidence>
<dbReference type="SUPFAM" id="SSF47336">
    <property type="entry name" value="ACP-like"/>
    <property type="match status" value="1"/>
</dbReference>
<dbReference type="InterPro" id="IPR009081">
    <property type="entry name" value="PP-bd_ACP"/>
</dbReference>
<comment type="PTM">
    <text evidence="5">4'-phosphopantetheine is transferred from CoA to a specific serine of apo-ACP by acpS.</text>
</comment>
<evidence type="ECO:0000256" key="2">
    <source>
        <dbReference type="ARBA" id="ARBA00022553"/>
    </source>
</evidence>
<dbReference type="GO" id="GO:0000035">
    <property type="term" value="F:acyl binding"/>
    <property type="evidence" value="ECO:0007669"/>
    <property type="project" value="TreeGrafter"/>
</dbReference>
<dbReference type="GO" id="GO:0005829">
    <property type="term" value="C:cytosol"/>
    <property type="evidence" value="ECO:0007669"/>
    <property type="project" value="TreeGrafter"/>
</dbReference>
<gene>
    <name evidence="3" type="primary">acpP</name>
    <name evidence="7" type="ORF">SAMN05661053_2590</name>
</gene>
<name>A0A380S989_FIBSU</name>
<keyword evidence="3" id="KW-0963">Cytoplasm</keyword>
<dbReference type="PANTHER" id="PTHR20863:SF76">
    <property type="entry name" value="CARRIER DOMAIN-CONTAINING PROTEIN"/>
    <property type="match status" value="1"/>
</dbReference>
<dbReference type="PANTHER" id="PTHR20863">
    <property type="entry name" value="ACYL CARRIER PROTEIN"/>
    <property type="match status" value="1"/>
</dbReference>
<protein>
    <recommendedName>
        <fullName evidence="3 4">Acyl carrier protein</fullName>
        <shortName evidence="3">ACP</shortName>
    </recommendedName>
</protein>
<evidence type="ECO:0000256" key="3">
    <source>
        <dbReference type="HAMAP-Rule" id="MF_01217"/>
    </source>
</evidence>
<keyword evidence="3" id="KW-0276">Fatty acid metabolism</keyword>
<comment type="subcellular location">
    <subcellularLocation>
        <location evidence="3">Cytoplasm</location>
    </subcellularLocation>
</comment>
<dbReference type="Proteomes" id="UP000255423">
    <property type="component" value="Unassembled WGS sequence"/>
</dbReference>
<keyword evidence="3" id="KW-0275">Fatty acid biosynthesis</keyword>
<keyword evidence="2 3" id="KW-0597">Phosphoprotein</keyword>
<dbReference type="Gene3D" id="1.10.1200.10">
    <property type="entry name" value="ACP-like"/>
    <property type="match status" value="1"/>
</dbReference>
<organism evidence="7 8">
    <name type="scientific">Fibrobacter succinogenes</name>
    <name type="common">Bacteroides succinogenes</name>
    <dbReference type="NCBI Taxonomy" id="833"/>
    <lineage>
        <taxon>Bacteria</taxon>
        <taxon>Pseudomonadati</taxon>
        <taxon>Fibrobacterota</taxon>
        <taxon>Fibrobacteria</taxon>
        <taxon>Fibrobacterales</taxon>
        <taxon>Fibrobacteraceae</taxon>
        <taxon>Fibrobacter</taxon>
    </lineage>
</organism>
<proteinExistence type="inferred from homology"/>
<dbReference type="GO" id="GO:0009245">
    <property type="term" value="P:lipid A biosynthetic process"/>
    <property type="evidence" value="ECO:0007669"/>
    <property type="project" value="TreeGrafter"/>
</dbReference>
<comment type="PTM">
    <text evidence="3">4'-phosphopantetheine is transferred from CoA to a specific serine of apo-ACP by AcpS. This modification is essential for activity because fatty acids are bound in thioester linkage to the sulfhydryl of the prosthetic group.</text>
</comment>
<dbReference type="GO" id="GO:0016020">
    <property type="term" value="C:membrane"/>
    <property type="evidence" value="ECO:0007669"/>
    <property type="project" value="GOC"/>
</dbReference>
<dbReference type="EMBL" id="UHJL01000004">
    <property type="protein sequence ID" value="SUQ25796.1"/>
    <property type="molecule type" value="Genomic_DNA"/>
</dbReference>
<dbReference type="GO" id="GO:0000036">
    <property type="term" value="F:acyl carrier activity"/>
    <property type="evidence" value="ECO:0007669"/>
    <property type="project" value="UniProtKB-UniRule"/>
</dbReference>
<dbReference type="OMA" id="TMEASFI"/>
<evidence type="ECO:0000313" key="8">
    <source>
        <dbReference type="Proteomes" id="UP000255423"/>
    </source>
</evidence>
<comment type="function">
    <text evidence="3 5">Carrier of the growing fatty acid chain in fatty acid biosynthesis.</text>
</comment>
<dbReference type="HAMAP" id="MF_01217">
    <property type="entry name" value="Acyl_carrier"/>
    <property type="match status" value="1"/>
</dbReference>
<comment type="pathway">
    <text evidence="3 5">Lipid metabolism; fatty acid biosynthesis.</text>
</comment>
<evidence type="ECO:0000256" key="5">
    <source>
        <dbReference type="RuleBase" id="RU003545"/>
    </source>
</evidence>
<feature type="domain" description="Carrier" evidence="6">
    <location>
        <begin position="3"/>
        <end position="78"/>
    </location>
</feature>
<accession>A0A380S989</accession>